<gene>
    <name evidence="1" type="ORF">C5167_035545</name>
</gene>
<dbReference type="EMBL" id="CM010721">
    <property type="protein sequence ID" value="RZC72364.1"/>
    <property type="molecule type" value="Genomic_DNA"/>
</dbReference>
<reference evidence="1 2" key="1">
    <citation type="journal article" date="2018" name="Science">
        <title>The opium poppy genome and morphinan production.</title>
        <authorList>
            <person name="Guo L."/>
            <person name="Winzer T."/>
            <person name="Yang X."/>
            <person name="Li Y."/>
            <person name="Ning Z."/>
            <person name="He Z."/>
            <person name="Teodor R."/>
            <person name="Lu Y."/>
            <person name="Bowser T.A."/>
            <person name="Graham I.A."/>
            <person name="Ye K."/>
        </authorList>
    </citation>
    <scope>NUCLEOTIDE SEQUENCE [LARGE SCALE GENOMIC DNA]</scope>
    <source>
        <strain evidence="2">cv. HN1</strain>
        <tissue evidence="1">Leaves</tissue>
    </source>
</reference>
<protein>
    <submittedName>
        <fullName evidence="1">Uncharacterized protein</fullName>
    </submittedName>
</protein>
<dbReference type="AlphaFoldDB" id="A0A4Y7KG82"/>
<dbReference type="Proteomes" id="UP000316621">
    <property type="component" value="Chromosome 7"/>
</dbReference>
<sequence length="94" mass="10139">MSKPSSISAPEIGPKFFNRFQSSTEEGSFSGYVRSLADTLKSGLIDLNITAGFGFCIGRAKEDGPVVLTTELETSLGGSLRSLYMQPWKMDKGP</sequence>
<organism evidence="1 2">
    <name type="scientific">Papaver somniferum</name>
    <name type="common">Opium poppy</name>
    <dbReference type="NCBI Taxonomy" id="3469"/>
    <lineage>
        <taxon>Eukaryota</taxon>
        <taxon>Viridiplantae</taxon>
        <taxon>Streptophyta</taxon>
        <taxon>Embryophyta</taxon>
        <taxon>Tracheophyta</taxon>
        <taxon>Spermatophyta</taxon>
        <taxon>Magnoliopsida</taxon>
        <taxon>Ranunculales</taxon>
        <taxon>Papaveraceae</taxon>
        <taxon>Papaveroideae</taxon>
        <taxon>Papaver</taxon>
    </lineage>
</organism>
<name>A0A4Y7KG82_PAPSO</name>
<accession>A0A4Y7KG82</accession>
<evidence type="ECO:0000313" key="1">
    <source>
        <dbReference type="EMBL" id="RZC72364.1"/>
    </source>
</evidence>
<dbReference type="Gramene" id="RZC72364">
    <property type="protein sequence ID" value="RZC72364"/>
    <property type="gene ID" value="C5167_035545"/>
</dbReference>
<proteinExistence type="predicted"/>
<keyword evidence="2" id="KW-1185">Reference proteome</keyword>
<evidence type="ECO:0000313" key="2">
    <source>
        <dbReference type="Proteomes" id="UP000316621"/>
    </source>
</evidence>